<name>A0A5E7W3U9_PSEFL</name>
<protein>
    <submittedName>
        <fullName evidence="1">Uncharacterized protein</fullName>
    </submittedName>
</protein>
<dbReference type="AlphaFoldDB" id="A0A5E7W3U9"/>
<proteinExistence type="predicted"/>
<dbReference type="Proteomes" id="UP000325645">
    <property type="component" value="Unassembled WGS sequence"/>
</dbReference>
<organism evidence="1 2">
    <name type="scientific">Pseudomonas fluorescens</name>
    <dbReference type="NCBI Taxonomy" id="294"/>
    <lineage>
        <taxon>Bacteria</taxon>
        <taxon>Pseudomonadati</taxon>
        <taxon>Pseudomonadota</taxon>
        <taxon>Gammaproteobacteria</taxon>
        <taxon>Pseudomonadales</taxon>
        <taxon>Pseudomonadaceae</taxon>
        <taxon>Pseudomonas</taxon>
    </lineage>
</organism>
<sequence length="251" mass="26776">MPGCPLLRTSTRPLEGTCTAKAARGGLPAGLSLQAYAFPCGSEPARDEALSVDINVECKSAFASKLAPTVGFLAGMTSLSTADDIDRHQVGYQAASLWLLILKREAAHRPACLFKRAHFPCGSEPARDEALSVDINVECKSAFASRLAPTVGCLFSTADDLVRHQVGYQAASLWLWLLILILICPVGRPSAGSAQWATRHGCRVSRPRPWMADGGGPTEQDRSEGMLSLGEAPYVRGKSVWLLGAFPSDPP</sequence>
<accession>A0A5E7W3U9</accession>
<evidence type="ECO:0000313" key="2">
    <source>
        <dbReference type="Proteomes" id="UP000325645"/>
    </source>
</evidence>
<gene>
    <name evidence="1" type="ORF">PS943_01402</name>
</gene>
<evidence type="ECO:0000313" key="1">
    <source>
        <dbReference type="EMBL" id="VVQ29616.1"/>
    </source>
</evidence>
<dbReference type="EMBL" id="CABVJH010000002">
    <property type="protein sequence ID" value="VVQ29616.1"/>
    <property type="molecule type" value="Genomic_DNA"/>
</dbReference>
<reference evidence="1 2" key="1">
    <citation type="submission" date="2019-09" db="EMBL/GenBank/DDBJ databases">
        <authorList>
            <person name="Chandra G."/>
            <person name="Truman W A."/>
        </authorList>
    </citation>
    <scope>NUCLEOTIDE SEQUENCE [LARGE SCALE GENOMIC DNA]</scope>
    <source>
        <strain evidence="1">PS943</strain>
    </source>
</reference>